<dbReference type="GO" id="GO:0008855">
    <property type="term" value="F:exodeoxyribonuclease VII activity"/>
    <property type="evidence" value="ECO:0007669"/>
    <property type="project" value="UniProtKB-UniRule"/>
</dbReference>
<dbReference type="EC" id="3.1.11.6" evidence="6"/>
<comment type="catalytic activity">
    <reaction evidence="6">
        <text>Exonucleolytic cleavage in either 5'- to 3'- or 3'- to 5'-direction to yield nucleoside 5'-phosphates.</text>
        <dbReference type="EC" id="3.1.11.6"/>
    </reaction>
</comment>
<reference evidence="7 8" key="1">
    <citation type="submission" date="2017-11" db="EMBL/GenBank/DDBJ databases">
        <title>Comparative genomic analysis of Holospora spp., intranuclear symbionts of paramecia.</title>
        <authorList>
            <person name="Garushyants S.K."/>
            <person name="Beliavskaya A."/>
            <person name="Malko D.B."/>
            <person name="Logacheva M.D."/>
            <person name="Rautian M.S."/>
            <person name="Gelfand M.S."/>
        </authorList>
    </citation>
    <scope>NUCLEOTIDE SEQUENCE [LARGE SCALE GENOMIC DNA]</scope>
    <source>
        <strain evidence="8">02AZ16</strain>
    </source>
</reference>
<dbReference type="InterPro" id="IPR037004">
    <property type="entry name" value="Exonuc_VII_ssu_sf"/>
</dbReference>
<dbReference type="PANTHER" id="PTHR34137">
    <property type="entry name" value="EXODEOXYRIBONUCLEASE 7 SMALL SUBUNIT"/>
    <property type="match status" value="1"/>
</dbReference>
<organism evidence="7 8">
    <name type="scientific">Holospora curviuscula</name>
    <dbReference type="NCBI Taxonomy" id="1082868"/>
    <lineage>
        <taxon>Bacteria</taxon>
        <taxon>Pseudomonadati</taxon>
        <taxon>Pseudomonadota</taxon>
        <taxon>Alphaproteobacteria</taxon>
        <taxon>Holosporales</taxon>
        <taxon>Holosporaceae</taxon>
        <taxon>Holospora</taxon>
    </lineage>
</organism>
<dbReference type="SUPFAM" id="SSF116842">
    <property type="entry name" value="XseB-like"/>
    <property type="match status" value="1"/>
</dbReference>
<dbReference type="HAMAP" id="MF_00337">
    <property type="entry name" value="Exonuc_7_S"/>
    <property type="match status" value="1"/>
</dbReference>
<comment type="subunit">
    <text evidence="6">Heterooligomer composed of large and small subunits.</text>
</comment>
<keyword evidence="2 6" id="KW-0963">Cytoplasm</keyword>
<dbReference type="Proteomes" id="UP000239425">
    <property type="component" value="Unassembled WGS sequence"/>
</dbReference>
<keyword evidence="5 6" id="KW-0269">Exonuclease</keyword>
<evidence type="ECO:0000313" key="8">
    <source>
        <dbReference type="Proteomes" id="UP000239425"/>
    </source>
</evidence>
<dbReference type="NCBIfam" id="TIGR01280">
    <property type="entry name" value="xseB"/>
    <property type="match status" value="1"/>
</dbReference>
<protein>
    <recommendedName>
        <fullName evidence="6">Exodeoxyribonuclease 7 small subunit</fullName>
        <ecNumber evidence="6">3.1.11.6</ecNumber>
    </recommendedName>
    <alternativeName>
        <fullName evidence="6">Exodeoxyribonuclease VII small subunit</fullName>
        <shortName evidence="6">Exonuclease VII small subunit</shortName>
    </alternativeName>
</protein>
<dbReference type="AlphaFoldDB" id="A0A2S5R9N4"/>
<dbReference type="PANTHER" id="PTHR34137:SF1">
    <property type="entry name" value="EXODEOXYRIBONUCLEASE 7 SMALL SUBUNIT"/>
    <property type="match status" value="1"/>
</dbReference>
<dbReference type="EMBL" id="PHHC01000079">
    <property type="protein sequence ID" value="PPE04039.1"/>
    <property type="molecule type" value="Genomic_DNA"/>
</dbReference>
<keyword evidence="8" id="KW-1185">Reference proteome</keyword>
<comment type="caution">
    <text evidence="7">The sequence shown here is derived from an EMBL/GenBank/DDBJ whole genome shotgun (WGS) entry which is preliminary data.</text>
</comment>
<evidence type="ECO:0000256" key="6">
    <source>
        <dbReference type="HAMAP-Rule" id="MF_00337"/>
    </source>
</evidence>
<evidence type="ECO:0000256" key="4">
    <source>
        <dbReference type="ARBA" id="ARBA00022801"/>
    </source>
</evidence>
<gene>
    <name evidence="6" type="primary">xseB</name>
    <name evidence="7" type="ORF">HCUR_00574</name>
</gene>
<dbReference type="Gene3D" id="1.10.287.1040">
    <property type="entry name" value="Exonuclease VII, small subunit"/>
    <property type="match status" value="1"/>
</dbReference>
<comment type="subcellular location">
    <subcellularLocation>
        <location evidence="6">Cytoplasm</location>
    </subcellularLocation>
</comment>
<dbReference type="GO" id="GO:0009318">
    <property type="term" value="C:exodeoxyribonuclease VII complex"/>
    <property type="evidence" value="ECO:0007669"/>
    <property type="project" value="UniProtKB-UniRule"/>
</dbReference>
<name>A0A2S5R9N4_9PROT</name>
<keyword evidence="3 6" id="KW-0540">Nuclease</keyword>
<proteinExistence type="inferred from homology"/>
<sequence>MTEPIETEISSLSFEAAMKQLEEIVRKFESGGLTLEESVTAYERGMRLRQYCDERLKTAKLRMEQVAKNAEEEKLDDSDHTV</sequence>
<dbReference type="InterPro" id="IPR003761">
    <property type="entry name" value="Exonuc_VII_S"/>
</dbReference>
<dbReference type="NCBIfam" id="NF002139">
    <property type="entry name" value="PRK00977.1-3"/>
    <property type="match status" value="1"/>
</dbReference>
<evidence type="ECO:0000256" key="3">
    <source>
        <dbReference type="ARBA" id="ARBA00022722"/>
    </source>
</evidence>
<dbReference type="NCBIfam" id="NF002140">
    <property type="entry name" value="PRK00977.1-4"/>
    <property type="match status" value="1"/>
</dbReference>
<evidence type="ECO:0000256" key="5">
    <source>
        <dbReference type="ARBA" id="ARBA00022839"/>
    </source>
</evidence>
<comment type="similarity">
    <text evidence="1 6">Belongs to the XseB family.</text>
</comment>
<evidence type="ECO:0000256" key="2">
    <source>
        <dbReference type="ARBA" id="ARBA00022490"/>
    </source>
</evidence>
<dbReference type="GO" id="GO:0006308">
    <property type="term" value="P:DNA catabolic process"/>
    <property type="evidence" value="ECO:0007669"/>
    <property type="project" value="UniProtKB-UniRule"/>
</dbReference>
<keyword evidence="4 6" id="KW-0378">Hydrolase</keyword>
<dbReference type="Pfam" id="PF02609">
    <property type="entry name" value="Exonuc_VII_S"/>
    <property type="match status" value="1"/>
</dbReference>
<comment type="function">
    <text evidence="6">Bidirectionally degrades single-stranded DNA into large acid-insoluble oligonucleotides, which are then degraded further into small acid-soluble oligonucleotides.</text>
</comment>
<accession>A0A2S5R9N4</accession>
<evidence type="ECO:0000313" key="7">
    <source>
        <dbReference type="EMBL" id="PPE04039.1"/>
    </source>
</evidence>
<evidence type="ECO:0000256" key="1">
    <source>
        <dbReference type="ARBA" id="ARBA00009998"/>
    </source>
</evidence>
<dbReference type="GO" id="GO:0005829">
    <property type="term" value="C:cytosol"/>
    <property type="evidence" value="ECO:0007669"/>
    <property type="project" value="TreeGrafter"/>
</dbReference>
<dbReference type="RefSeq" id="WP_207760885.1">
    <property type="nucleotide sequence ID" value="NZ_PHHC01000079.1"/>
</dbReference>